<dbReference type="GO" id="GO:0042450">
    <property type="term" value="P:L-arginine biosynthetic process via ornithine"/>
    <property type="evidence" value="ECO:0007669"/>
    <property type="project" value="TreeGrafter"/>
</dbReference>
<feature type="domain" description="Aspartate/ornithine carbamoyltransferase carbamoyl-P binding" evidence="13">
    <location>
        <begin position="58"/>
        <end position="198"/>
    </location>
</feature>
<dbReference type="NCBIfam" id="NF001986">
    <property type="entry name" value="PRK00779.1"/>
    <property type="match status" value="1"/>
</dbReference>
<evidence type="ECO:0000256" key="5">
    <source>
        <dbReference type="ARBA" id="ARBA00022571"/>
    </source>
</evidence>
<evidence type="ECO:0000256" key="3">
    <source>
        <dbReference type="ARBA" id="ARBA00013007"/>
    </source>
</evidence>
<keyword evidence="15" id="KW-1185">Reference proteome</keyword>
<evidence type="ECO:0000256" key="9">
    <source>
        <dbReference type="ARBA" id="ARBA00022946"/>
    </source>
</evidence>
<dbReference type="InterPro" id="IPR002292">
    <property type="entry name" value="Orn/put_carbamltrans"/>
</dbReference>
<dbReference type="PANTHER" id="PTHR45753">
    <property type="entry name" value="ORNITHINE CARBAMOYLTRANSFERASE, MITOCHONDRIAL"/>
    <property type="match status" value="1"/>
</dbReference>
<dbReference type="Pfam" id="PF02729">
    <property type="entry name" value="OTCace_N"/>
    <property type="match status" value="1"/>
</dbReference>
<dbReference type="FunFam" id="3.40.50.1370:FF:000008">
    <property type="entry name" value="Ornithine carbamoyltransferase"/>
    <property type="match status" value="1"/>
</dbReference>
<dbReference type="InterPro" id="IPR036901">
    <property type="entry name" value="Asp/Orn_carbamoylTrfase_sf"/>
</dbReference>
<dbReference type="InterPro" id="IPR006132">
    <property type="entry name" value="Asp/Orn_carbamoyltranf_P-bd"/>
</dbReference>
<keyword evidence="8 11" id="KW-0808">Transferase</keyword>
<keyword evidence="4" id="KW-0150">Chloroplast</keyword>
<dbReference type="InterPro" id="IPR006131">
    <property type="entry name" value="Asp_carbamoyltransf_Asp/Orn-bd"/>
</dbReference>
<evidence type="ECO:0000256" key="7">
    <source>
        <dbReference type="ARBA" id="ARBA00022640"/>
    </source>
</evidence>
<keyword evidence="9" id="KW-0809">Transit peptide</keyword>
<dbReference type="GO" id="GO:0016597">
    <property type="term" value="F:amino acid binding"/>
    <property type="evidence" value="ECO:0007669"/>
    <property type="project" value="InterPro"/>
</dbReference>
<dbReference type="Proteomes" id="UP001205105">
    <property type="component" value="Unassembled WGS sequence"/>
</dbReference>
<dbReference type="PRINTS" id="PR00100">
    <property type="entry name" value="AOTCASE"/>
</dbReference>
<evidence type="ECO:0000256" key="10">
    <source>
        <dbReference type="ARBA" id="ARBA00048772"/>
    </source>
</evidence>
<evidence type="ECO:0000313" key="15">
    <source>
        <dbReference type="Proteomes" id="UP001205105"/>
    </source>
</evidence>
<evidence type="ECO:0000256" key="2">
    <source>
        <dbReference type="ARBA" id="ARBA00007805"/>
    </source>
</evidence>
<comment type="similarity">
    <text evidence="2">Belongs to the aspartate/ornithine carbamoyltransferase superfamily. OTCase family.</text>
</comment>
<evidence type="ECO:0000256" key="11">
    <source>
        <dbReference type="RuleBase" id="RU003634"/>
    </source>
</evidence>
<evidence type="ECO:0000256" key="6">
    <source>
        <dbReference type="ARBA" id="ARBA00022605"/>
    </source>
</evidence>
<name>A0AAD5H2E9_9CHLO</name>
<dbReference type="GO" id="GO:0004585">
    <property type="term" value="F:ornithine carbamoyltransferase activity"/>
    <property type="evidence" value="ECO:0007669"/>
    <property type="project" value="UniProtKB-EC"/>
</dbReference>
<comment type="catalytic activity">
    <reaction evidence="10">
        <text>carbamoyl phosphate + L-ornithine = L-citrulline + phosphate + H(+)</text>
        <dbReference type="Rhea" id="RHEA:19513"/>
        <dbReference type="ChEBI" id="CHEBI:15378"/>
        <dbReference type="ChEBI" id="CHEBI:43474"/>
        <dbReference type="ChEBI" id="CHEBI:46911"/>
        <dbReference type="ChEBI" id="CHEBI:57743"/>
        <dbReference type="ChEBI" id="CHEBI:58228"/>
        <dbReference type="EC" id="2.1.3.3"/>
    </reaction>
</comment>
<comment type="caution">
    <text evidence="14">The sequence shown here is derived from an EMBL/GenBank/DDBJ whole genome shotgun (WGS) entry which is preliminary data.</text>
</comment>
<dbReference type="NCBIfam" id="TIGR00658">
    <property type="entry name" value="orni_carb_tr"/>
    <property type="match status" value="1"/>
</dbReference>
<reference evidence="14" key="1">
    <citation type="submission" date="2020-11" db="EMBL/GenBank/DDBJ databases">
        <title>Chlorella ohadii genome sequencing and assembly.</title>
        <authorList>
            <person name="Murik O."/>
            <person name="Treves H."/>
            <person name="Kedem I."/>
            <person name="Shotland Y."/>
            <person name="Kaplan A."/>
        </authorList>
    </citation>
    <scope>NUCLEOTIDE SEQUENCE</scope>
    <source>
        <strain evidence="14">1</strain>
    </source>
</reference>
<sequence length="360" mass="39791">MPPTGTAMRCLKTSSVQQLMGRRSGVAAAVGQRRHVAQVTAAAYYSGKDISPPAKGHHFLHIDDFSREQLLAMLDTAIEVKARLKSGDNSFKPFAGKSMAMIFTKPSMRTRVSFETGFFKLGGHALYLGPDDIQLGKRELTKDIARVLCRYNDMIMARLFAHEDILELAQYSSSPVVNGLTDYNHPCQIMADILTVKEHIGRYEDVKVVYVGDGNNIVHSWLRLAARLKMEFVCACPKGFEPDQATVAAAQAAGISKISISHDPFEAVKGADVVYTDVWASMGQKDEADYRRQRFKGFQVNEELMRAAGPQARFMHCLPAERGIECTEGVVEAANSIIFDEAENRMHAQNAIMMHAMGVA</sequence>
<dbReference type="GO" id="GO:0009507">
    <property type="term" value="C:chloroplast"/>
    <property type="evidence" value="ECO:0007669"/>
    <property type="project" value="UniProtKB-SubCell"/>
</dbReference>
<dbReference type="FunFam" id="3.40.50.1370:FF:000015">
    <property type="entry name" value="ornithine carbamoyltransferase, chloroplastic"/>
    <property type="match status" value="1"/>
</dbReference>
<evidence type="ECO:0000256" key="8">
    <source>
        <dbReference type="ARBA" id="ARBA00022679"/>
    </source>
</evidence>
<dbReference type="PANTHER" id="PTHR45753:SF3">
    <property type="entry name" value="ORNITHINE TRANSCARBAMYLASE, MITOCHONDRIAL"/>
    <property type="match status" value="1"/>
</dbReference>
<dbReference type="SUPFAM" id="SSF53671">
    <property type="entry name" value="Aspartate/ornithine carbamoyltransferase"/>
    <property type="match status" value="1"/>
</dbReference>
<evidence type="ECO:0000259" key="13">
    <source>
        <dbReference type="Pfam" id="PF02729"/>
    </source>
</evidence>
<dbReference type="AlphaFoldDB" id="A0AAD5H2E9"/>
<evidence type="ECO:0000313" key="14">
    <source>
        <dbReference type="EMBL" id="KAI7841699.1"/>
    </source>
</evidence>
<evidence type="ECO:0000256" key="4">
    <source>
        <dbReference type="ARBA" id="ARBA00022528"/>
    </source>
</evidence>
<keyword evidence="7" id="KW-0934">Plastid</keyword>
<comment type="subcellular location">
    <subcellularLocation>
        <location evidence="1">Plastid</location>
        <location evidence="1">Chloroplast</location>
    </subcellularLocation>
</comment>
<proteinExistence type="inferred from homology"/>
<dbReference type="Gene3D" id="3.40.50.1370">
    <property type="entry name" value="Aspartate/ornithine carbamoyltransferase"/>
    <property type="match status" value="2"/>
</dbReference>
<dbReference type="EC" id="2.1.3.3" evidence="3"/>
<accession>A0AAD5H2E9</accession>
<gene>
    <name evidence="14" type="ORF">COHA_004566</name>
</gene>
<feature type="domain" description="Aspartate/ornithine carbamoyltransferase Asp/Orn-binding" evidence="12">
    <location>
        <begin position="205"/>
        <end position="355"/>
    </location>
</feature>
<protein>
    <recommendedName>
        <fullName evidence="3">ornithine carbamoyltransferase</fullName>
        <ecNumber evidence="3">2.1.3.3</ecNumber>
    </recommendedName>
</protein>
<dbReference type="GO" id="GO:0019240">
    <property type="term" value="P:citrulline biosynthetic process"/>
    <property type="evidence" value="ECO:0007669"/>
    <property type="project" value="TreeGrafter"/>
</dbReference>
<dbReference type="EMBL" id="JADXDR010000060">
    <property type="protein sequence ID" value="KAI7841699.1"/>
    <property type="molecule type" value="Genomic_DNA"/>
</dbReference>
<keyword evidence="5" id="KW-0055">Arginine biosynthesis</keyword>
<evidence type="ECO:0000256" key="1">
    <source>
        <dbReference type="ARBA" id="ARBA00004229"/>
    </source>
</evidence>
<organism evidence="14 15">
    <name type="scientific">Chlorella ohadii</name>
    <dbReference type="NCBI Taxonomy" id="2649997"/>
    <lineage>
        <taxon>Eukaryota</taxon>
        <taxon>Viridiplantae</taxon>
        <taxon>Chlorophyta</taxon>
        <taxon>core chlorophytes</taxon>
        <taxon>Trebouxiophyceae</taxon>
        <taxon>Chlorellales</taxon>
        <taxon>Chlorellaceae</taxon>
        <taxon>Chlorella clade</taxon>
        <taxon>Chlorella</taxon>
    </lineage>
</organism>
<evidence type="ECO:0000259" key="12">
    <source>
        <dbReference type="Pfam" id="PF00185"/>
    </source>
</evidence>
<dbReference type="InterPro" id="IPR006130">
    <property type="entry name" value="Asp/Orn_carbamoylTrfase"/>
</dbReference>
<dbReference type="InterPro" id="IPR024904">
    <property type="entry name" value="OTCase_ArgI"/>
</dbReference>
<dbReference type="HAMAP" id="MF_01109">
    <property type="entry name" value="OTCase"/>
    <property type="match status" value="1"/>
</dbReference>
<dbReference type="Pfam" id="PF00185">
    <property type="entry name" value="OTCace"/>
    <property type="match status" value="1"/>
</dbReference>
<keyword evidence="6" id="KW-0028">Amino-acid biosynthesis</keyword>
<dbReference type="PRINTS" id="PR00102">
    <property type="entry name" value="OTCASE"/>
</dbReference>